<dbReference type="PANTHER" id="PTHR46086">
    <property type="entry name" value="ALPHA/BETA-HYDROLASES SUPERFAMILY PROTEIN"/>
    <property type="match status" value="1"/>
</dbReference>
<dbReference type="Proteomes" id="UP001180020">
    <property type="component" value="Unassembled WGS sequence"/>
</dbReference>
<name>A0AAV9CEY1_ACOCL</name>
<dbReference type="Pfam" id="PF01764">
    <property type="entry name" value="Lipase_3"/>
    <property type="match status" value="1"/>
</dbReference>
<feature type="domain" description="Fungal lipase-type" evidence="1">
    <location>
        <begin position="61"/>
        <end position="237"/>
    </location>
</feature>
<dbReference type="InterPro" id="IPR029058">
    <property type="entry name" value="AB_hydrolase_fold"/>
</dbReference>
<dbReference type="InterPro" id="IPR044819">
    <property type="entry name" value="OBL-like"/>
</dbReference>
<keyword evidence="3" id="KW-1185">Reference proteome</keyword>
<evidence type="ECO:0000313" key="2">
    <source>
        <dbReference type="EMBL" id="KAK1287307.1"/>
    </source>
</evidence>
<comment type="caution">
    <text evidence="2">The sequence shown here is derived from an EMBL/GenBank/DDBJ whole genome shotgun (WGS) entry which is preliminary data.</text>
</comment>
<reference evidence="2" key="1">
    <citation type="journal article" date="2023" name="Nat. Commun.">
        <title>Diploid and tetraploid genomes of Acorus and the evolution of monocots.</title>
        <authorList>
            <person name="Ma L."/>
            <person name="Liu K.W."/>
            <person name="Li Z."/>
            <person name="Hsiao Y.Y."/>
            <person name="Qi Y."/>
            <person name="Fu T."/>
            <person name="Tang G.D."/>
            <person name="Zhang D."/>
            <person name="Sun W.H."/>
            <person name="Liu D.K."/>
            <person name="Li Y."/>
            <person name="Chen G.Z."/>
            <person name="Liu X.D."/>
            <person name="Liao X.Y."/>
            <person name="Jiang Y.T."/>
            <person name="Yu X."/>
            <person name="Hao Y."/>
            <person name="Huang J."/>
            <person name="Zhao X.W."/>
            <person name="Ke S."/>
            <person name="Chen Y.Y."/>
            <person name="Wu W.L."/>
            <person name="Hsu J.L."/>
            <person name="Lin Y.F."/>
            <person name="Huang M.D."/>
            <person name="Li C.Y."/>
            <person name="Huang L."/>
            <person name="Wang Z.W."/>
            <person name="Zhao X."/>
            <person name="Zhong W.Y."/>
            <person name="Peng D.H."/>
            <person name="Ahmad S."/>
            <person name="Lan S."/>
            <person name="Zhang J.S."/>
            <person name="Tsai W.C."/>
            <person name="Van de Peer Y."/>
            <person name="Liu Z.J."/>
        </authorList>
    </citation>
    <scope>NUCLEOTIDE SEQUENCE</scope>
    <source>
        <strain evidence="2">CP</strain>
    </source>
</reference>
<evidence type="ECO:0000259" key="1">
    <source>
        <dbReference type="Pfam" id="PF01764"/>
    </source>
</evidence>
<reference evidence="2" key="2">
    <citation type="submission" date="2023-06" db="EMBL/GenBank/DDBJ databases">
        <authorList>
            <person name="Ma L."/>
            <person name="Liu K.-W."/>
            <person name="Li Z."/>
            <person name="Hsiao Y.-Y."/>
            <person name="Qi Y."/>
            <person name="Fu T."/>
            <person name="Tang G."/>
            <person name="Zhang D."/>
            <person name="Sun W.-H."/>
            <person name="Liu D.-K."/>
            <person name="Li Y."/>
            <person name="Chen G.-Z."/>
            <person name="Liu X.-D."/>
            <person name="Liao X.-Y."/>
            <person name="Jiang Y.-T."/>
            <person name="Yu X."/>
            <person name="Hao Y."/>
            <person name="Huang J."/>
            <person name="Zhao X.-W."/>
            <person name="Ke S."/>
            <person name="Chen Y.-Y."/>
            <person name="Wu W.-L."/>
            <person name="Hsu J.-L."/>
            <person name="Lin Y.-F."/>
            <person name="Huang M.-D."/>
            <person name="Li C.-Y."/>
            <person name="Huang L."/>
            <person name="Wang Z.-W."/>
            <person name="Zhao X."/>
            <person name="Zhong W.-Y."/>
            <person name="Peng D.-H."/>
            <person name="Ahmad S."/>
            <person name="Lan S."/>
            <person name="Zhang J.-S."/>
            <person name="Tsai W.-C."/>
            <person name="Van De Peer Y."/>
            <person name="Liu Z.-J."/>
        </authorList>
    </citation>
    <scope>NUCLEOTIDE SEQUENCE</scope>
    <source>
        <strain evidence="2">CP</strain>
        <tissue evidence="2">Leaves</tissue>
    </source>
</reference>
<dbReference type="GO" id="GO:0006629">
    <property type="term" value="P:lipid metabolic process"/>
    <property type="evidence" value="ECO:0007669"/>
    <property type="project" value="InterPro"/>
</dbReference>
<proteinExistence type="predicted"/>
<dbReference type="Gene3D" id="3.40.50.1820">
    <property type="entry name" value="alpha/beta hydrolase"/>
    <property type="match status" value="1"/>
</dbReference>
<protein>
    <recommendedName>
        <fullName evidence="1">Fungal lipase-type domain-containing protein</fullName>
    </recommendedName>
</protein>
<organism evidence="2 3">
    <name type="scientific">Acorus calamus</name>
    <name type="common">Sweet flag</name>
    <dbReference type="NCBI Taxonomy" id="4465"/>
    <lineage>
        <taxon>Eukaryota</taxon>
        <taxon>Viridiplantae</taxon>
        <taxon>Streptophyta</taxon>
        <taxon>Embryophyta</taxon>
        <taxon>Tracheophyta</taxon>
        <taxon>Spermatophyta</taxon>
        <taxon>Magnoliopsida</taxon>
        <taxon>Liliopsida</taxon>
        <taxon>Acoraceae</taxon>
        <taxon>Acorus</taxon>
    </lineage>
</organism>
<dbReference type="InterPro" id="IPR002921">
    <property type="entry name" value="Fungal_lipase-type"/>
</dbReference>
<dbReference type="AlphaFoldDB" id="A0AAV9CEY1"/>
<sequence length="348" mass="39993">MYDGVQAGLRERQRRPQCGHSSLEDAFRGLLQLLGRLPKREFNPSVHHVCDKPVDASLVLISFRGTEPFDADDWSTDFDYSWYEIPKLGKVHMGFLEALGLGSRTNAATFQDNLQPGMHPSKTAASEAPMLASDDMRTAYYTVRGKLKILLDEHPNARFLVTGHSLGGALGILFPAVLLLHEEIEVMKRLLGVYTFRQPRVGDRQLEKFMEAHVSVPVPKYFRVVYCNDLVPRLPYDDKMFLYKHFRLCLYYDSFYVEQNMQEEPNRNYFALKYLIPKHLNSVWEFIRGLTIGYIEGPEYKEGWFSMQVRMVGLVIPGLSAHSPTDYVNCVRLGRSRRVQMACIKGKE</sequence>
<dbReference type="EMBL" id="JAUJYO010000019">
    <property type="protein sequence ID" value="KAK1287307.1"/>
    <property type="molecule type" value="Genomic_DNA"/>
</dbReference>
<gene>
    <name evidence="2" type="ORF">QJS10_CPB19g02012</name>
</gene>
<dbReference type="CDD" id="cd00519">
    <property type="entry name" value="Lipase_3"/>
    <property type="match status" value="1"/>
</dbReference>
<accession>A0AAV9CEY1</accession>
<dbReference type="SUPFAM" id="SSF53474">
    <property type="entry name" value="alpha/beta-Hydrolases"/>
    <property type="match status" value="1"/>
</dbReference>
<dbReference type="GO" id="GO:0004806">
    <property type="term" value="F:triacylglycerol lipase activity"/>
    <property type="evidence" value="ECO:0007669"/>
    <property type="project" value="InterPro"/>
</dbReference>
<evidence type="ECO:0000313" key="3">
    <source>
        <dbReference type="Proteomes" id="UP001180020"/>
    </source>
</evidence>
<dbReference type="PANTHER" id="PTHR46086:SF3">
    <property type="entry name" value="TRIACYLGLYCEROL LIPASE OBL1"/>
    <property type="match status" value="1"/>
</dbReference>